<evidence type="ECO:0000313" key="3">
    <source>
        <dbReference type="Proteomes" id="UP000516369"/>
    </source>
</evidence>
<name>A0A7H1MZZ0_9PROT</name>
<dbReference type="Gene3D" id="3.30.1330.40">
    <property type="entry name" value="RutC-like"/>
    <property type="match status" value="1"/>
</dbReference>
<evidence type="ECO:0000259" key="1">
    <source>
        <dbReference type="Pfam" id="PF14588"/>
    </source>
</evidence>
<sequence>MTKVIEARLRHLSIELPHPAPPAGAYVPYVLMGSLLFVSGQLPQWNGELRFLGRVGSELTIDDGYAAARLCGLNLLAQAQDACGGNLDRIARVVRLGGFVLASPAFTDHPKVINGASDLMQDVFGPPGRHARFAVGAPSLPLGAAVEVEGIFQLA</sequence>
<dbReference type="Proteomes" id="UP000516369">
    <property type="component" value="Chromosome"/>
</dbReference>
<dbReference type="SUPFAM" id="SSF55298">
    <property type="entry name" value="YjgF-like"/>
    <property type="match status" value="1"/>
</dbReference>
<evidence type="ECO:0000313" key="2">
    <source>
        <dbReference type="EMBL" id="QNT69026.1"/>
    </source>
</evidence>
<dbReference type="PANTHER" id="PTHR43760:SF1">
    <property type="entry name" value="ENDORIBONUCLEASE L-PSP_CHORISMATE MUTASE-LIKE DOMAIN-CONTAINING PROTEIN"/>
    <property type="match status" value="1"/>
</dbReference>
<proteinExistence type="predicted"/>
<dbReference type="PANTHER" id="PTHR43760">
    <property type="entry name" value="ENDORIBONUCLEASE-RELATED"/>
    <property type="match status" value="1"/>
</dbReference>
<dbReference type="InterPro" id="IPR035959">
    <property type="entry name" value="RutC-like_sf"/>
</dbReference>
<dbReference type="CDD" id="cd02199">
    <property type="entry name" value="YjgF_YER057c_UK114_like_1"/>
    <property type="match status" value="1"/>
</dbReference>
<gene>
    <name evidence="2" type="ORF">HQ394_06270</name>
</gene>
<dbReference type="KEGG" id="dvn:HQ394_06270"/>
<dbReference type="RefSeq" id="WP_190262538.1">
    <property type="nucleotide sequence ID" value="NZ_CP053923.1"/>
</dbReference>
<accession>A0A7H1MZZ0</accession>
<dbReference type="Pfam" id="PF14588">
    <property type="entry name" value="YjgF_endoribonc"/>
    <property type="match status" value="1"/>
</dbReference>
<organism evidence="2 3">
    <name type="scientific">Defluviicoccus vanus</name>
    <dbReference type="NCBI Taxonomy" id="111831"/>
    <lineage>
        <taxon>Bacteria</taxon>
        <taxon>Pseudomonadati</taxon>
        <taxon>Pseudomonadota</taxon>
        <taxon>Alphaproteobacteria</taxon>
        <taxon>Rhodospirillales</taxon>
        <taxon>Rhodospirillaceae</taxon>
        <taxon>Defluviicoccus</taxon>
    </lineage>
</organism>
<dbReference type="InterPro" id="IPR013813">
    <property type="entry name" value="Endoribo_LPSP/chorism_mut-like"/>
</dbReference>
<reference evidence="2 3" key="1">
    <citation type="submission" date="2020-05" db="EMBL/GenBank/DDBJ databases">
        <title>Complete closed genome sequence of Defluviicoccus vanus.</title>
        <authorList>
            <person name="Bessarab I."/>
            <person name="Arumugam K."/>
            <person name="Maszenan A.M."/>
            <person name="Seviour R.J."/>
            <person name="Williams R.B."/>
        </authorList>
    </citation>
    <scope>NUCLEOTIDE SEQUENCE [LARGE SCALE GENOMIC DNA]</scope>
    <source>
        <strain evidence="2 3">Ben 114</strain>
    </source>
</reference>
<dbReference type="EMBL" id="CP053923">
    <property type="protein sequence ID" value="QNT69026.1"/>
    <property type="molecule type" value="Genomic_DNA"/>
</dbReference>
<keyword evidence="3" id="KW-1185">Reference proteome</keyword>
<dbReference type="AlphaFoldDB" id="A0A7H1MZZ0"/>
<feature type="domain" description="Endoribonuclease L-PSP/chorismate mutase-like" evidence="1">
    <location>
        <begin position="6"/>
        <end position="145"/>
    </location>
</feature>
<protein>
    <submittedName>
        <fullName evidence="2">RidA family protein</fullName>
    </submittedName>
</protein>